<dbReference type="OrthoDB" id="9806494at2"/>
<gene>
    <name evidence="1" type="ORF">DN068_12750</name>
</gene>
<reference evidence="1 2" key="1">
    <citation type="submission" date="2018-06" db="EMBL/GenBank/DDBJ databases">
        <title>Mucibacter soli gen. nov., sp. nov., a new member of the family Chitinophagaceae producing mucin.</title>
        <authorList>
            <person name="Kim M.-K."/>
            <person name="Park S."/>
            <person name="Kim T.-S."/>
            <person name="Joung Y."/>
            <person name="Han J.-H."/>
            <person name="Kim S.B."/>
        </authorList>
    </citation>
    <scope>NUCLEOTIDE SEQUENCE [LARGE SCALE GENOMIC DNA]</scope>
    <source>
        <strain evidence="1 2">R1-15</strain>
    </source>
</reference>
<comment type="caution">
    <text evidence="1">The sequence shown here is derived from an EMBL/GenBank/DDBJ whole genome shotgun (WGS) entry which is preliminary data.</text>
</comment>
<dbReference type="AlphaFoldDB" id="A0A2W2AXJ9"/>
<dbReference type="RefSeq" id="WP_110999315.1">
    <property type="nucleotide sequence ID" value="NZ_QKTW01000017.1"/>
</dbReference>
<protein>
    <submittedName>
        <fullName evidence="1">DUF1697 domain-containing protein</fullName>
    </submittedName>
</protein>
<dbReference type="PIRSF" id="PIRSF008502">
    <property type="entry name" value="UCP008502"/>
    <property type="match status" value="1"/>
</dbReference>
<dbReference type="Pfam" id="PF08002">
    <property type="entry name" value="DUF1697"/>
    <property type="match status" value="1"/>
</dbReference>
<dbReference type="SUPFAM" id="SSF160379">
    <property type="entry name" value="SP0830-like"/>
    <property type="match status" value="1"/>
</dbReference>
<evidence type="ECO:0000313" key="1">
    <source>
        <dbReference type="EMBL" id="PZF72724.1"/>
    </source>
</evidence>
<proteinExistence type="predicted"/>
<dbReference type="Gene3D" id="3.30.70.1280">
    <property type="entry name" value="SP0830-like domains"/>
    <property type="match status" value="1"/>
</dbReference>
<sequence length="188" mass="21731">MKTCISMLRGINVSGKNKILMKELQTMYEAMGYENVRTYIQSGNVVFETKKKTDIALAKEIKQQIEETFGFDVPVIIRGLDEMNHALEHNPFLKQKDIDLSRLHVTFLSEVPSKEHLAKLKDQNYAPDEFIIEGKEIYLHIPVSYGNTKLNNNFWESKLKVTATTRNWKTVNELVKIATEPTDKIKKK</sequence>
<dbReference type="PANTHER" id="PTHR36439:SF1">
    <property type="entry name" value="DUF1697 DOMAIN-CONTAINING PROTEIN"/>
    <property type="match status" value="1"/>
</dbReference>
<keyword evidence="2" id="KW-1185">Reference proteome</keyword>
<evidence type="ECO:0000313" key="2">
    <source>
        <dbReference type="Proteomes" id="UP000248745"/>
    </source>
</evidence>
<dbReference type="EMBL" id="QKTW01000017">
    <property type="protein sequence ID" value="PZF72724.1"/>
    <property type="molecule type" value="Genomic_DNA"/>
</dbReference>
<name>A0A2W2AXJ9_9BACT</name>
<dbReference type="Proteomes" id="UP000248745">
    <property type="component" value="Unassembled WGS sequence"/>
</dbReference>
<organism evidence="1 2">
    <name type="scientific">Taibaiella soli</name>
    <dbReference type="NCBI Taxonomy" id="1649169"/>
    <lineage>
        <taxon>Bacteria</taxon>
        <taxon>Pseudomonadati</taxon>
        <taxon>Bacteroidota</taxon>
        <taxon>Chitinophagia</taxon>
        <taxon>Chitinophagales</taxon>
        <taxon>Chitinophagaceae</taxon>
        <taxon>Taibaiella</taxon>
    </lineage>
</organism>
<accession>A0A2W2AXJ9</accession>
<dbReference type="InterPro" id="IPR012545">
    <property type="entry name" value="DUF1697"/>
</dbReference>
<dbReference type="PANTHER" id="PTHR36439">
    <property type="entry name" value="BLL4334 PROTEIN"/>
    <property type="match status" value="1"/>
</dbReference>